<dbReference type="OrthoDB" id="8922241at2759"/>
<evidence type="ECO:0000256" key="2">
    <source>
        <dbReference type="ARBA" id="ARBA00022723"/>
    </source>
</evidence>
<dbReference type="PANTHER" id="PTHR16515:SF49">
    <property type="entry name" value="GASTRULA ZINC FINGER PROTEIN XLCGF49.1-LIKE-RELATED"/>
    <property type="match status" value="1"/>
</dbReference>
<dbReference type="InterPro" id="IPR050331">
    <property type="entry name" value="Zinc_finger"/>
</dbReference>
<evidence type="ECO:0000256" key="1">
    <source>
        <dbReference type="ARBA" id="ARBA00004123"/>
    </source>
</evidence>
<dbReference type="EMBL" id="GBXI01007407">
    <property type="protein sequence ID" value="JAD06885.1"/>
    <property type="molecule type" value="Transcribed_RNA"/>
</dbReference>
<keyword evidence="8" id="KW-0804">Transcription</keyword>
<feature type="compositionally biased region" description="Polar residues" evidence="12">
    <location>
        <begin position="196"/>
        <end position="206"/>
    </location>
</feature>
<evidence type="ECO:0000256" key="6">
    <source>
        <dbReference type="ARBA" id="ARBA00023015"/>
    </source>
</evidence>
<dbReference type="SUPFAM" id="SSF57667">
    <property type="entry name" value="beta-beta-alpha zinc fingers"/>
    <property type="match status" value="3"/>
</dbReference>
<gene>
    <name evidence="15" type="primary">ZNF287_1</name>
    <name evidence="15" type="ORF">g.47774</name>
</gene>
<evidence type="ECO:0000256" key="3">
    <source>
        <dbReference type="ARBA" id="ARBA00022737"/>
    </source>
</evidence>
<feature type="domain" description="C2H2-type" evidence="13">
    <location>
        <begin position="271"/>
        <end position="298"/>
    </location>
</feature>
<evidence type="ECO:0000313" key="15">
    <source>
        <dbReference type="EMBL" id="JAD06885.1"/>
    </source>
</evidence>
<keyword evidence="6" id="KW-0805">Transcription regulation</keyword>
<dbReference type="GO" id="GO:0003677">
    <property type="term" value="F:DNA binding"/>
    <property type="evidence" value="ECO:0007669"/>
    <property type="project" value="UniProtKB-KW"/>
</dbReference>
<proteinExistence type="predicted"/>
<feature type="region of interest" description="Disordered" evidence="12">
    <location>
        <begin position="196"/>
        <end position="232"/>
    </location>
</feature>
<protein>
    <submittedName>
        <fullName evidence="15">Zinc finger protein 287</fullName>
    </submittedName>
</protein>
<evidence type="ECO:0000259" key="14">
    <source>
        <dbReference type="PROSITE" id="PS51915"/>
    </source>
</evidence>
<dbReference type="PROSITE" id="PS50157">
    <property type="entry name" value="ZINC_FINGER_C2H2_2"/>
    <property type="match status" value="5"/>
</dbReference>
<feature type="domain" description="C2H2-type" evidence="13">
    <location>
        <begin position="383"/>
        <end position="412"/>
    </location>
</feature>
<feature type="domain" description="C2H2-type" evidence="13">
    <location>
        <begin position="327"/>
        <end position="354"/>
    </location>
</feature>
<dbReference type="SMART" id="SM00868">
    <property type="entry name" value="zf-AD"/>
    <property type="match status" value="1"/>
</dbReference>
<evidence type="ECO:0000256" key="7">
    <source>
        <dbReference type="ARBA" id="ARBA00023125"/>
    </source>
</evidence>
<dbReference type="GO" id="GO:0010468">
    <property type="term" value="P:regulation of gene expression"/>
    <property type="evidence" value="ECO:0007669"/>
    <property type="project" value="TreeGrafter"/>
</dbReference>
<keyword evidence="5 11" id="KW-0862">Zinc</keyword>
<feature type="binding site" evidence="11">
    <location>
        <position position="64"/>
    </location>
    <ligand>
        <name>Zn(2+)</name>
        <dbReference type="ChEBI" id="CHEBI:29105"/>
    </ligand>
</feature>
<keyword evidence="4 10" id="KW-0863">Zinc-finger</keyword>
<feature type="domain" description="ZAD" evidence="14">
    <location>
        <begin position="9"/>
        <end position="88"/>
    </location>
</feature>
<name>A0A0A1X831_ZEUCU</name>
<evidence type="ECO:0000256" key="4">
    <source>
        <dbReference type="ARBA" id="ARBA00022771"/>
    </source>
</evidence>
<dbReference type="GO" id="GO:0008270">
    <property type="term" value="F:zinc ion binding"/>
    <property type="evidence" value="ECO:0007669"/>
    <property type="project" value="UniProtKB-UniRule"/>
</dbReference>
<feature type="binding site" evidence="11">
    <location>
        <position position="14"/>
    </location>
    <ligand>
        <name>Zn(2+)</name>
        <dbReference type="ChEBI" id="CHEBI:29105"/>
    </ligand>
</feature>
<sequence length="466" mass="54383">MKLSDVVPRSCRVCLTRTPKLRSLYQPLDEGEEPPNEMLRLIAGITLEEADIFETLPKCICRNCELSLSLAYQFRIKVLHTHQIIEAYRKQVCSANDNEGKANQSLHTSVKVEFEDMDNEIEATEEVYLHEESINNGKEMKVEMLEMSFSDIDEINVDNEEEQQMLELNEDECKPEYLEEFYNESNIEASISETELQLQEENQHNNAESDDTKTEELYPTKNTTTTTNKSNEECDKKVNSQLCTNGDSEVKKPAKKSYYKKKIKTNDNKAHICDICGNIYAKRGRMMEHRRRHDKELRYACELCDKRFHLREKLRKHMYIHKGGKPFKCSFCSRTFFYESVRKAHEAIHSGLKPYVCDVCNKAFAYAHALGKHKLIHADVKLYHCDYCDKDFRLQHHMKQHIETKLHQNAVRALGKGVEECVQERYQGEGYEDKKITYGEDGFDGEQYVIDTTQENLHQLVDNIIN</sequence>
<dbReference type="InterPro" id="IPR036236">
    <property type="entry name" value="Znf_C2H2_sf"/>
</dbReference>
<feature type="domain" description="C2H2-type" evidence="13">
    <location>
        <begin position="355"/>
        <end position="382"/>
    </location>
</feature>
<feature type="binding site" evidence="11">
    <location>
        <position position="61"/>
    </location>
    <ligand>
        <name>Zn(2+)</name>
        <dbReference type="ChEBI" id="CHEBI:29105"/>
    </ligand>
</feature>
<reference evidence="15" key="2">
    <citation type="journal article" date="2015" name="Gigascience">
        <title>Reconstructing a comprehensive transcriptome assembly of a white-pupal translocated strain of the pest fruit fly Bactrocera cucurbitae.</title>
        <authorList>
            <person name="Sim S.B."/>
            <person name="Calla B."/>
            <person name="Hall B."/>
            <person name="DeRego T."/>
            <person name="Geib S.M."/>
        </authorList>
    </citation>
    <scope>NUCLEOTIDE SEQUENCE</scope>
</reference>
<dbReference type="PROSITE" id="PS00028">
    <property type="entry name" value="ZINC_FINGER_C2H2_1"/>
    <property type="match status" value="5"/>
</dbReference>
<feature type="compositionally biased region" description="Low complexity" evidence="12">
    <location>
        <begin position="220"/>
        <end position="229"/>
    </location>
</feature>
<comment type="subcellular location">
    <subcellularLocation>
        <location evidence="1">Nucleus</location>
    </subcellularLocation>
</comment>
<dbReference type="InterPro" id="IPR013087">
    <property type="entry name" value="Znf_C2H2_type"/>
</dbReference>
<dbReference type="PANTHER" id="PTHR16515">
    <property type="entry name" value="PR DOMAIN ZINC FINGER PROTEIN"/>
    <property type="match status" value="1"/>
</dbReference>
<dbReference type="PROSITE" id="PS51915">
    <property type="entry name" value="ZAD"/>
    <property type="match status" value="1"/>
</dbReference>
<evidence type="ECO:0000256" key="12">
    <source>
        <dbReference type="SAM" id="MobiDB-lite"/>
    </source>
</evidence>
<evidence type="ECO:0000256" key="11">
    <source>
        <dbReference type="PROSITE-ProRule" id="PRU01263"/>
    </source>
</evidence>
<dbReference type="SUPFAM" id="SSF57716">
    <property type="entry name" value="Glucocorticoid receptor-like (DNA-binding domain)"/>
    <property type="match status" value="1"/>
</dbReference>
<dbReference type="InterPro" id="IPR012934">
    <property type="entry name" value="Znf_AD"/>
</dbReference>
<evidence type="ECO:0000256" key="5">
    <source>
        <dbReference type="ARBA" id="ARBA00022833"/>
    </source>
</evidence>
<keyword evidence="7" id="KW-0238">DNA-binding</keyword>
<keyword evidence="9" id="KW-0539">Nucleus</keyword>
<feature type="binding site" evidence="11">
    <location>
        <position position="11"/>
    </location>
    <ligand>
        <name>Zn(2+)</name>
        <dbReference type="ChEBI" id="CHEBI:29105"/>
    </ligand>
</feature>
<dbReference type="Gene3D" id="3.30.160.60">
    <property type="entry name" value="Classic Zinc Finger"/>
    <property type="match status" value="4"/>
</dbReference>
<evidence type="ECO:0000256" key="9">
    <source>
        <dbReference type="ARBA" id="ARBA00023242"/>
    </source>
</evidence>
<feature type="domain" description="C2H2-type" evidence="13">
    <location>
        <begin position="299"/>
        <end position="326"/>
    </location>
</feature>
<dbReference type="SMART" id="SM00355">
    <property type="entry name" value="ZnF_C2H2"/>
    <property type="match status" value="5"/>
</dbReference>
<evidence type="ECO:0000256" key="10">
    <source>
        <dbReference type="PROSITE-ProRule" id="PRU00042"/>
    </source>
</evidence>
<evidence type="ECO:0000259" key="13">
    <source>
        <dbReference type="PROSITE" id="PS50157"/>
    </source>
</evidence>
<reference evidence="15" key="1">
    <citation type="submission" date="2014-11" db="EMBL/GenBank/DDBJ databases">
        <authorList>
            <person name="Geib S."/>
        </authorList>
    </citation>
    <scope>NUCLEOTIDE SEQUENCE</scope>
</reference>
<dbReference type="Pfam" id="PF13912">
    <property type="entry name" value="zf-C2H2_6"/>
    <property type="match status" value="1"/>
</dbReference>
<dbReference type="Pfam" id="PF00096">
    <property type="entry name" value="zf-C2H2"/>
    <property type="match status" value="1"/>
</dbReference>
<dbReference type="AlphaFoldDB" id="A0A0A1X831"/>
<dbReference type="Pfam" id="PF07776">
    <property type="entry name" value="zf-AD"/>
    <property type="match status" value="1"/>
</dbReference>
<organism evidence="15">
    <name type="scientific">Zeugodacus cucurbitae</name>
    <name type="common">Melon fruit fly</name>
    <name type="synonym">Bactrocera cucurbitae</name>
    <dbReference type="NCBI Taxonomy" id="28588"/>
    <lineage>
        <taxon>Eukaryota</taxon>
        <taxon>Metazoa</taxon>
        <taxon>Ecdysozoa</taxon>
        <taxon>Arthropoda</taxon>
        <taxon>Hexapoda</taxon>
        <taxon>Insecta</taxon>
        <taxon>Pterygota</taxon>
        <taxon>Neoptera</taxon>
        <taxon>Endopterygota</taxon>
        <taxon>Diptera</taxon>
        <taxon>Brachycera</taxon>
        <taxon>Muscomorpha</taxon>
        <taxon>Tephritoidea</taxon>
        <taxon>Tephritidae</taxon>
        <taxon>Zeugodacus</taxon>
        <taxon>Zeugodacus</taxon>
    </lineage>
</organism>
<keyword evidence="3" id="KW-0677">Repeat</keyword>
<dbReference type="GO" id="GO:0005634">
    <property type="term" value="C:nucleus"/>
    <property type="evidence" value="ECO:0007669"/>
    <property type="project" value="UniProtKB-SubCell"/>
</dbReference>
<keyword evidence="2 11" id="KW-0479">Metal-binding</keyword>
<evidence type="ECO:0000256" key="8">
    <source>
        <dbReference type="ARBA" id="ARBA00023163"/>
    </source>
</evidence>
<accession>A0A0A1X831</accession>